<protein>
    <submittedName>
        <fullName evidence="2">Uncharacterized protein</fullName>
    </submittedName>
</protein>
<evidence type="ECO:0000313" key="2">
    <source>
        <dbReference type="EMBL" id="GFH20020.1"/>
    </source>
</evidence>
<dbReference type="Proteomes" id="UP000485058">
    <property type="component" value="Unassembled WGS sequence"/>
</dbReference>
<evidence type="ECO:0000313" key="3">
    <source>
        <dbReference type="Proteomes" id="UP000485058"/>
    </source>
</evidence>
<dbReference type="EMBL" id="BLLF01001560">
    <property type="protein sequence ID" value="GFH20020.1"/>
    <property type="molecule type" value="Genomic_DNA"/>
</dbReference>
<sequence length="128" mass="14112">MWCASQVKAPPAYSARMGAPRALACSYSSNTKAPAWQQQASSHRFRTIRRAGSRRRRQLVKDSCAVTALVWSCAPSLKGWAANDCEDGFPNHSRELREELLQVARPAPTPSSRKSAREGRRDNGGQGQ</sequence>
<feature type="compositionally biased region" description="Basic and acidic residues" evidence="1">
    <location>
        <begin position="115"/>
        <end position="128"/>
    </location>
</feature>
<dbReference type="AlphaFoldDB" id="A0A699ZFK0"/>
<comment type="caution">
    <text evidence="2">The sequence shown here is derived from an EMBL/GenBank/DDBJ whole genome shotgun (WGS) entry which is preliminary data.</text>
</comment>
<feature type="region of interest" description="Disordered" evidence="1">
    <location>
        <begin position="102"/>
        <end position="128"/>
    </location>
</feature>
<evidence type="ECO:0000256" key="1">
    <source>
        <dbReference type="SAM" id="MobiDB-lite"/>
    </source>
</evidence>
<proteinExistence type="predicted"/>
<accession>A0A699ZFK0</accession>
<organism evidence="2 3">
    <name type="scientific">Haematococcus lacustris</name>
    <name type="common">Green alga</name>
    <name type="synonym">Haematococcus pluvialis</name>
    <dbReference type="NCBI Taxonomy" id="44745"/>
    <lineage>
        <taxon>Eukaryota</taxon>
        <taxon>Viridiplantae</taxon>
        <taxon>Chlorophyta</taxon>
        <taxon>core chlorophytes</taxon>
        <taxon>Chlorophyceae</taxon>
        <taxon>CS clade</taxon>
        <taxon>Chlamydomonadales</taxon>
        <taxon>Haematococcaceae</taxon>
        <taxon>Haematococcus</taxon>
    </lineage>
</organism>
<reference evidence="2 3" key="1">
    <citation type="submission" date="2020-02" db="EMBL/GenBank/DDBJ databases">
        <title>Draft genome sequence of Haematococcus lacustris strain NIES-144.</title>
        <authorList>
            <person name="Morimoto D."/>
            <person name="Nakagawa S."/>
            <person name="Yoshida T."/>
            <person name="Sawayama S."/>
        </authorList>
    </citation>
    <scope>NUCLEOTIDE SEQUENCE [LARGE SCALE GENOMIC DNA]</scope>
    <source>
        <strain evidence="2 3">NIES-144</strain>
    </source>
</reference>
<gene>
    <name evidence="2" type="ORF">HaLaN_17069</name>
</gene>
<keyword evidence="3" id="KW-1185">Reference proteome</keyword>
<name>A0A699ZFK0_HAELA</name>